<dbReference type="PANTHER" id="PTHR11695:SF294">
    <property type="entry name" value="RETICULON-4-INTERACTING PROTEIN 1, MITOCHONDRIAL"/>
    <property type="match status" value="1"/>
</dbReference>
<dbReference type="GO" id="GO:0016491">
    <property type="term" value="F:oxidoreductase activity"/>
    <property type="evidence" value="ECO:0007669"/>
    <property type="project" value="UniProtKB-KW"/>
</dbReference>
<dbReference type="AlphaFoldDB" id="A0A1M7QA34"/>
<dbReference type="Gene3D" id="3.90.180.10">
    <property type="entry name" value="Medium-chain alcohol dehydrogenases, catalytic domain"/>
    <property type="match status" value="1"/>
</dbReference>
<reference evidence="3 4" key="1">
    <citation type="submission" date="2016-11" db="EMBL/GenBank/DDBJ databases">
        <authorList>
            <person name="Jaros S."/>
            <person name="Januszkiewicz K."/>
            <person name="Wedrychowicz H."/>
        </authorList>
    </citation>
    <scope>NUCLEOTIDE SEQUENCE [LARGE SCALE GENOMIC DNA]</scope>
    <source>
        <strain evidence="3 4">CGMCC 1.10681</strain>
    </source>
</reference>
<accession>A0A1M7QA34</accession>
<dbReference type="PANTHER" id="PTHR11695">
    <property type="entry name" value="ALCOHOL DEHYDROGENASE RELATED"/>
    <property type="match status" value="1"/>
</dbReference>
<dbReference type="Pfam" id="PF13602">
    <property type="entry name" value="ADH_zinc_N_2"/>
    <property type="match status" value="1"/>
</dbReference>
<organism evidence="3 4">
    <name type="scientific">Gracilibacillus kekensis</name>
    <dbReference type="NCBI Taxonomy" id="1027249"/>
    <lineage>
        <taxon>Bacteria</taxon>
        <taxon>Bacillati</taxon>
        <taxon>Bacillota</taxon>
        <taxon>Bacilli</taxon>
        <taxon>Bacillales</taxon>
        <taxon>Bacillaceae</taxon>
        <taxon>Gracilibacillus</taxon>
    </lineage>
</organism>
<dbReference type="SUPFAM" id="SSF50129">
    <property type="entry name" value="GroES-like"/>
    <property type="match status" value="1"/>
</dbReference>
<gene>
    <name evidence="3" type="ORF">SAMN05216179_2978</name>
</gene>
<evidence type="ECO:0000313" key="4">
    <source>
        <dbReference type="Proteomes" id="UP000184184"/>
    </source>
</evidence>
<dbReference type="OrthoDB" id="9792162at2"/>
<dbReference type="GO" id="GO:0008270">
    <property type="term" value="F:zinc ion binding"/>
    <property type="evidence" value="ECO:0007669"/>
    <property type="project" value="InterPro"/>
</dbReference>
<dbReference type="InterPro" id="IPR011032">
    <property type="entry name" value="GroES-like_sf"/>
</dbReference>
<dbReference type="PROSITE" id="PS01162">
    <property type="entry name" value="QOR_ZETA_CRYSTAL"/>
    <property type="match status" value="1"/>
</dbReference>
<dbReference type="SMART" id="SM00829">
    <property type="entry name" value="PKS_ER"/>
    <property type="match status" value="1"/>
</dbReference>
<dbReference type="STRING" id="1027249.SAMN05216179_2978"/>
<keyword evidence="4" id="KW-1185">Reference proteome</keyword>
<dbReference type="Proteomes" id="UP000184184">
    <property type="component" value="Unassembled WGS sequence"/>
</dbReference>
<evidence type="ECO:0000256" key="1">
    <source>
        <dbReference type="ARBA" id="ARBA00023002"/>
    </source>
</evidence>
<sequence>MKAIVIEQYGGKEQLKMQELEKPTPGENQVVVKLHATSINPIDWKLREGYLQEMLPFEFPIVLGWDAAGVVDAVGDGVEEFKVGDRVFARPDTTNRGTYAEYTLVDENLLAPIPDNISFEEAAAVPLTALTAYQCLFDFGDVKKGDKVLLHAGAGGVGTFAIQLAKHKGAYVSTTASTKNIDFLLSLGADEVIDYTKQDFEDELKDYDFVLDALGGDILDKSFHVVRDGGTIASIAGQPNQEKAKQKNIKADFIWLVPRGDRLKELADLLEQNKLSVTIGHRFPLSEAGVKQAHALSESHHAKGKIVITID</sequence>
<dbReference type="Pfam" id="PF08240">
    <property type="entry name" value="ADH_N"/>
    <property type="match status" value="1"/>
</dbReference>
<proteinExistence type="predicted"/>
<dbReference type="SUPFAM" id="SSF51735">
    <property type="entry name" value="NAD(P)-binding Rossmann-fold domains"/>
    <property type="match status" value="1"/>
</dbReference>
<dbReference type="InterPro" id="IPR002364">
    <property type="entry name" value="Quin_OxRdtase/zeta-crystal_CS"/>
</dbReference>
<dbReference type="Gene3D" id="3.40.50.720">
    <property type="entry name" value="NAD(P)-binding Rossmann-like Domain"/>
    <property type="match status" value="1"/>
</dbReference>
<keyword evidence="1" id="KW-0560">Oxidoreductase</keyword>
<dbReference type="EMBL" id="FRCZ01000006">
    <property type="protein sequence ID" value="SHN27565.1"/>
    <property type="molecule type" value="Genomic_DNA"/>
</dbReference>
<dbReference type="InterPro" id="IPR050700">
    <property type="entry name" value="YIM1/Zinc_Alcohol_DH_Fams"/>
</dbReference>
<evidence type="ECO:0000259" key="2">
    <source>
        <dbReference type="SMART" id="SM00829"/>
    </source>
</evidence>
<evidence type="ECO:0000313" key="3">
    <source>
        <dbReference type="EMBL" id="SHN27565.1"/>
    </source>
</evidence>
<dbReference type="InterPro" id="IPR013154">
    <property type="entry name" value="ADH-like_N"/>
</dbReference>
<dbReference type="InterPro" id="IPR036291">
    <property type="entry name" value="NAD(P)-bd_dom_sf"/>
</dbReference>
<name>A0A1M7QA34_9BACI</name>
<feature type="domain" description="Enoyl reductase (ER)" evidence="2">
    <location>
        <begin position="10"/>
        <end position="308"/>
    </location>
</feature>
<dbReference type="CDD" id="cd05289">
    <property type="entry name" value="MDR_like_2"/>
    <property type="match status" value="1"/>
</dbReference>
<protein>
    <submittedName>
        <fullName evidence="3">NADPH:quinone reductase</fullName>
    </submittedName>
</protein>
<dbReference type="RefSeq" id="WP_073202635.1">
    <property type="nucleotide sequence ID" value="NZ_FRCZ01000006.1"/>
</dbReference>
<dbReference type="InterPro" id="IPR020843">
    <property type="entry name" value="ER"/>
</dbReference>